<dbReference type="Proteomes" id="UP000580250">
    <property type="component" value="Unassembled WGS sequence"/>
</dbReference>
<reference evidence="2 3" key="1">
    <citation type="submission" date="2020-08" db="EMBL/GenBank/DDBJ databases">
        <authorList>
            <person name="Koutsovoulos G."/>
            <person name="Danchin GJ E."/>
        </authorList>
    </citation>
    <scope>NUCLEOTIDE SEQUENCE [LARGE SCALE GENOMIC DNA]</scope>
</reference>
<feature type="compositionally biased region" description="Basic and acidic residues" evidence="1">
    <location>
        <begin position="34"/>
        <end position="47"/>
    </location>
</feature>
<feature type="region of interest" description="Disordered" evidence="1">
    <location>
        <begin position="135"/>
        <end position="254"/>
    </location>
</feature>
<dbReference type="AlphaFoldDB" id="A0A6V7XU03"/>
<organism evidence="2 3">
    <name type="scientific">Meloidogyne enterolobii</name>
    <name type="common">Root-knot nematode worm</name>
    <name type="synonym">Meloidogyne mayaguensis</name>
    <dbReference type="NCBI Taxonomy" id="390850"/>
    <lineage>
        <taxon>Eukaryota</taxon>
        <taxon>Metazoa</taxon>
        <taxon>Ecdysozoa</taxon>
        <taxon>Nematoda</taxon>
        <taxon>Chromadorea</taxon>
        <taxon>Rhabditida</taxon>
        <taxon>Tylenchina</taxon>
        <taxon>Tylenchomorpha</taxon>
        <taxon>Tylenchoidea</taxon>
        <taxon>Meloidogynidae</taxon>
        <taxon>Meloidogyninae</taxon>
        <taxon>Meloidogyne</taxon>
    </lineage>
</organism>
<feature type="region of interest" description="Disordered" evidence="1">
    <location>
        <begin position="16"/>
        <end position="47"/>
    </location>
</feature>
<feature type="region of interest" description="Disordered" evidence="1">
    <location>
        <begin position="77"/>
        <end position="113"/>
    </location>
</feature>
<evidence type="ECO:0000313" key="3">
    <source>
        <dbReference type="Proteomes" id="UP000580250"/>
    </source>
</evidence>
<dbReference type="OrthoDB" id="5836667at2759"/>
<feature type="compositionally biased region" description="Basic residues" evidence="1">
    <location>
        <begin position="208"/>
        <end position="233"/>
    </location>
</feature>
<accession>A0A6V7XU03</accession>
<feature type="compositionally biased region" description="Basic and acidic residues" evidence="1">
    <location>
        <begin position="156"/>
        <end position="166"/>
    </location>
</feature>
<gene>
    <name evidence="2" type="ORF">MENT_LOCUS56412</name>
</gene>
<dbReference type="EMBL" id="CAJEWN010002251">
    <property type="protein sequence ID" value="CAD2202763.1"/>
    <property type="molecule type" value="Genomic_DNA"/>
</dbReference>
<proteinExistence type="predicted"/>
<sequence>MSQQLLIKQIIKAASSTDPIPTELPVGNTTKNNGYKEEDGTDGDKKQLERREKARLFMERILNERMAEKHFGKKRLKDGNKLPVEPPGIISSPIVLSDTTKNENEEEENKTATTISPFNLSKTITSMIDMHIKKTFGGEASSTPTRRTGSDYADNSPRDDYEDIPKRNKKEKHKEKRKRKKRRERSTTPSLSSKHSNDGSNSEEEKERKRRKHKRRRESRHRKHHHRSSRHRSYSSSSSRSRSPKYSRKSKEDR</sequence>
<comment type="caution">
    <text evidence="2">The sequence shown here is derived from an EMBL/GenBank/DDBJ whole genome shotgun (WGS) entry which is preliminary data.</text>
</comment>
<evidence type="ECO:0000313" key="2">
    <source>
        <dbReference type="EMBL" id="CAD2202763.1"/>
    </source>
</evidence>
<feature type="compositionally biased region" description="Polar residues" evidence="1">
    <location>
        <begin position="187"/>
        <end position="200"/>
    </location>
</feature>
<protein>
    <submittedName>
        <fullName evidence="2">Uncharacterized protein</fullName>
    </submittedName>
</protein>
<evidence type="ECO:0000256" key="1">
    <source>
        <dbReference type="SAM" id="MobiDB-lite"/>
    </source>
</evidence>
<feature type="compositionally biased region" description="Basic residues" evidence="1">
    <location>
        <begin position="167"/>
        <end position="184"/>
    </location>
</feature>
<name>A0A6V7XU03_MELEN</name>